<dbReference type="Pfam" id="PF24035">
    <property type="entry name" value="DUF7344"/>
    <property type="match status" value="1"/>
</dbReference>
<dbReference type="AlphaFoldDB" id="A0ABD5VMZ8"/>
<evidence type="ECO:0000256" key="1">
    <source>
        <dbReference type="SAM" id="MobiDB-lite"/>
    </source>
</evidence>
<evidence type="ECO:0000313" key="3">
    <source>
        <dbReference type="EMBL" id="MFC6954587.1"/>
    </source>
</evidence>
<protein>
    <recommendedName>
        <fullName evidence="2">DUF7344 domain-containing protein</fullName>
    </recommendedName>
</protein>
<dbReference type="EMBL" id="JBHSXN010000003">
    <property type="protein sequence ID" value="MFC6954587.1"/>
    <property type="molecule type" value="Genomic_DNA"/>
</dbReference>
<feature type="domain" description="DUF7344" evidence="2">
    <location>
        <begin position="29"/>
        <end position="107"/>
    </location>
</feature>
<name>A0ABD5VMZ8_9EURY</name>
<feature type="region of interest" description="Disordered" evidence="1">
    <location>
        <begin position="1"/>
        <end position="26"/>
    </location>
</feature>
<evidence type="ECO:0000259" key="2">
    <source>
        <dbReference type="Pfam" id="PF24035"/>
    </source>
</evidence>
<keyword evidence="4" id="KW-1185">Reference proteome</keyword>
<evidence type="ECO:0000313" key="4">
    <source>
        <dbReference type="Proteomes" id="UP001596395"/>
    </source>
</evidence>
<dbReference type="RefSeq" id="WP_336351528.1">
    <property type="nucleotide sequence ID" value="NZ_JAZAQL010000003.1"/>
</dbReference>
<comment type="caution">
    <text evidence="3">The sequence shown here is derived from an EMBL/GenBank/DDBJ whole genome shotgun (WGS) entry which is preliminary data.</text>
</comment>
<sequence length="129" mass="13986">MSGEDFDGNRAGGSGECSPVPGLDAGTHRALSSAVRRRVLDLVLDDPREWSRGELATALVEWERNATVESATPANRDHLLILLHHDHLPHLDDAGLLSYDPEDGIVTPEPMDDAVKRAVRRATGDEGDD</sequence>
<reference evidence="3 4" key="1">
    <citation type="journal article" date="2019" name="Int. J. Syst. Evol. Microbiol.">
        <title>The Global Catalogue of Microorganisms (GCM) 10K type strain sequencing project: providing services to taxonomists for standard genome sequencing and annotation.</title>
        <authorList>
            <consortium name="The Broad Institute Genomics Platform"/>
            <consortium name="The Broad Institute Genome Sequencing Center for Infectious Disease"/>
            <person name="Wu L."/>
            <person name="Ma J."/>
        </authorList>
    </citation>
    <scope>NUCLEOTIDE SEQUENCE [LARGE SCALE GENOMIC DNA]</scope>
    <source>
        <strain evidence="3 4">GX26</strain>
    </source>
</reference>
<gene>
    <name evidence="3" type="ORF">ACFQGB_17110</name>
</gene>
<proteinExistence type="predicted"/>
<organism evidence="3 4">
    <name type="scientific">Halorubellus litoreus</name>
    <dbReference type="NCBI Taxonomy" id="755308"/>
    <lineage>
        <taxon>Archaea</taxon>
        <taxon>Methanobacteriati</taxon>
        <taxon>Methanobacteriota</taxon>
        <taxon>Stenosarchaea group</taxon>
        <taxon>Halobacteria</taxon>
        <taxon>Halobacteriales</taxon>
        <taxon>Halorubellaceae</taxon>
        <taxon>Halorubellus</taxon>
    </lineage>
</organism>
<dbReference type="Proteomes" id="UP001596395">
    <property type="component" value="Unassembled WGS sequence"/>
</dbReference>
<dbReference type="InterPro" id="IPR055768">
    <property type="entry name" value="DUF7344"/>
</dbReference>
<accession>A0ABD5VMZ8</accession>